<reference evidence="1" key="1">
    <citation type="journal article" date="2015" name="Nature">
        <title>Complex archaea that bridge the gap between prokaryotes and eukaryotes.</title>
        <authorList>
            <person name="Spang A."/>
            <person name="Saw J.H."/>
            <person name="Jorgensen S.L."/>
            <person name="Zaremba-Niedzwiedzka K."/>
            <person name="Martijn J."/>
            <person name="Lind A.E."/>
            <person name="van Eijk R."/>
            <person name="Schleper C."/>
            <person name="Guy L."/>
            <person name="Ettema T.J."/>
        </authorList>
    </citation>
    <scope>NUCLEOTIDE SEQUENCE</scope>
</reference>
<dbReference type="AlphaFoldDB" id="A0A0F9EB96"/>
<dbReference type="EMBL" id="LAZR01028153">
    <property type="protein sequence ID" value="KKL63481.1"/>
    <property type="molecule type" value="Genomic_DNA"/>
</dbReference>
<organism evidence="1">
    <name type="scientific">marine sediment metagenome</name>
    <dbReference type="NCBI Taxonomy" id="412755"/>
    <lineage>
        <taxon>unclassified sequences</taxon>
        <taxon>metagenomes</taxon>
        <taxon>ecological metagenomes</taxon>
    </lineage>
</organism>
<evidence type="ECO:0000313" key="1">
    <source>
        <dbReference type="EMBL" id="KKL63481.1"/>
    </source>
</evidence>
<accession>A0A0F9EB96</accession>
<sequence>MQETLMQGSVCGIGPGTWSKDTRLANHQGERLLELVGRMV</sequence>
<gene>
    <name evidence="1" type="ORF">LCGC14_2174670</name>
</gene>
<proteinExistence type="predicted"/>
<protein>
    <submittedName>
        <fullName evidence="1">Uncharacterized protein</fullName>
    </submittedName>
</protein>
<name>A0A0F9EB96_9ZZZZ</name>
<comment type="caution">
    <text evidence="1">The sequence shown here is derived from an EMBL/GenBank/DDBJ whole genome shotgun (WGS) entry which is preliminary data.</text>
</comment>